<proteinExistence type="predicted"/>
<keyword evidence="3" id="KW-1185">Reference proteome</keyword>
<name>A0AA40KU58_9HYME</name>
<feature type="compositionally biased region" description="Basic and acidic residues" evidence="1">
    <location>
        <begin position="62"/>
        <end position="87"/>
    </location>
</feature>
<protein>
    <submittedName>
        <fullName evidence="2">Uncharacterized protein</fullName>
    </submittedName>
</protein>
<comment type="caution">
    <text evidence="2">The sequence shown here is derived from an EMBL/GenBank/DDBJ whole genome shotgun (WGS) entry which is preliminary data.</text>
</comment>
<sequence length="186" mass="20175">MLQLRITRSPADPRSSKEGTEKGKKKGVDRGEGVGGGRDLQQQRWQAPRGGGGGGGGGGGDGRWRTRDGETNGREKRGEREDDKTGEDNENNGGTTMERTARVRRNGEAERQGLTLGSRQRSELSTPCCCPVFGETHQAHERIIVSVSLAIAAAWARAEAFPKRERRRFGIQPGVHDGRNNGRAST</sequence>
<dbReference type="Proteomes" id="UP001177670">
    <property type="component" value="Unassembled WGS sequence"/>
</dbReference>
<evidence type="ECO:0000256" key="1">
    <source>
        <dbReference type="SAM" id="MobiDB-lite"/>
    </source>
</evidence>
<feature type="compositionally biased region" description="Basic and acidic residues" evidence="1">
    <location>
        <begin position="14"/>
        <end position="32"/>
    </location>
</feature>
<dbReference type="AlphaFoldDB" id="A0AA40KU58"/>
<organism evidence="2 3">
    <name type="scientific">Melipona bicolor</name>
    <dbReference type="NCBI Taxonomy" id="60889"/>
    <lineage>
        <taxon>Eukaryota</taxon>
        <taxon>Metazoa</taxon>
        <taxon>Ecdysozoa</taxon>
        <taxon>Arthropoda</taxon>
        <taxon>Hexapoda</taxon>
        <taxon>Insecta</taxon>
        <taxon>Pterygota</taxon>
        <taxon>Neoptera</taxon>
        <taxon>Endopterygota</taxon>
        <taxon>Hymenoptera</taxon>
        <taxon>Apocrita</taxon>
        <taxon>Aculeata</taxon>
        <taxon>Apoidea</taxon>
        <taxon>Anthophila</taxon>
        <taxon>Apidae</taxon>
        <taxon>Melipona</taxon>
    </lineage>
</organism>
<feature type="region of interest" description="Disordered" evidence="1">
    <location>
        <begin position="1"/>
        <end position="119"/>
    </location>
</feature>
<reference evidence="2" key="1">
    <citation type="submission" date="2021-10" db="EMBL/GenBank/DDBJ databases">
        <title>Melipona bicolor Genome sequencing and assembly.</title>
        <authorList>
            <person name="Araujo N.S."/>
            <person name="Arias M.C."/>
        </authorList>
    </citation>
    <scope>NUCLEOTIDE SEQUENCE</scope>
    <source>
        <strain evidence="2">USP_2M_L1-L4_2017</strain>
        <tissue evidence="2">Whole body</tissue>
    </source>
</reference>
<dbReference type="EMBL" id="JAHYIQ010000004">
    <property type="protein sequence ID" value="KAK1132902.1"/>
    <property type="molecule type" value="Genomic_DNA"/>
</dbReference>
<gene>
    <name evidence="2" type="ORF">K0M31_014270</name>
</gene>
<feature type="compositionally biased region" description="Gly residues" evidence="1">
    <location>
        <begin position="49"/>
        <end position="61"/>
    </location>
</feature>
<evidence type="ECO:0000313" key="2">
    <source>
        <dbReference type="EMBL" id="KAK1132902.1"/>
    </source>
</evidence>
<feature type="compositionally biased region" description="Basic and acidic residues" evidence="1">
    <location>
        <begin position="99"/>
        <end position="111"/>
    </location>
</feature>
<evidence type="ECO:0000313" key="3">
    <source>
        <dbReference type="Proteomes" id="UP001177670"/>
    </source>
</evidence>
<accession>A0AA40KU58</accession>